<dbReference type="EMBL" id="PKHA01000005">
    <property type="protein sequence ID" value="PKY98736.1"/>
    <property type="molecule type" value="Genomic_DNA"/>
</dbReference>
<proteinExistence type="inferred from homology"/>
<dbReference type="InterPro" id="IPR038770">
    <property type="entry name" value="Na+/solute_symporter_sf"/>
</dbReference>
<dbReference type="InterPro" id="IPR004776">
    <property type="entry name" value="Mem_transp_PIN-like"/>
</dbReference>
<evidence type="ECO:0000256" key="7">
    <source>
        <dbReference type="ARBA" id="ARBA00023136"/>
    </source>
</evidence>
<accession>A0A2I1KSY7</accession>
<evidence type="ECO:0000256" key="3">
    <source>
        <dbReference type="ARBA" id="ARBA00022448"/>
    </source>
</evidence>
<dbReference type="PANTHER" id="PTHR36838:SF1">
    <property type="entry name" value="SLR1864 PROTEIN"/>
    <property type="match status" value="1"/>
</dbReference>
<evidence type="ECO:0000313" key="9">
    <source>
        <dbReference type="EMBL" id="PKY98736.1"/>
    </source>
</evidence>
<evidence type="ECO:0000256" key="6">
    <source>
        <dbReference type="ARBA" id="ARBA00022989"/>
    </source>
</evidence>
<keyword evidence="4" id="KW-1003">Cell membrane</keyword>
<keyword evidence="3" id="KW-0813">Transport</keyword>
<comment type="caution">
    <text evidence="9">The sequence shown here is derived from an EMBL/GenBank/DDBJ whole genome shotgun (WGS) entry which is preliminary data.</text>
</comment>
<keyword evidence="6 8" id="KW-1133">Transmembrane helix</keyword>
<keyword evidence="5 8" id="KW-0812">Transmembrane</keyword>
<name>A0A2I1KSY7_9ACTO</name>
<organism evidence="9 10">
    <name type="scientific">Actinomyces urogenitalis</name>
    <dbReference type="NCBI Taxonomy" id="103621"/>
    <lineage>
        <taxon>Bacteria</taxon>
        <taxon>Bacillati</taxon>
        <taxon>Actinomycetota</taxon>
        <taxon>Actinomycetes</taxon>
        <taxon>Actinomycetales</taxon>
        <taxon>Actinomycetaceae</taxon>
        <taxon>Actinomyces</taxon>
    </lineage>
</organism>
<dbReference type="AlphaFoldDB" id="A0A2I1KSY7"/>
<feature type="transmembrane region" description="Helical" evidence="8">
    <location>
        <begin position="124"/>
        <end position="143"/>
    </location>
</feature>
<feature type="transmembrane region" description="Helical" evidence="8">
    <location>
        <begin position="188"/>
        <end position="217"/>
    </location>
</feature>
<evidence type="ECO:0000256" key="5">
    <source>
        <dbReference type="ARBA" id="ARBA00022692"/>
    </source>
</evidence>
<evidence type="ECO:0000256" key="2">
    <source>
        <dbReference type="ARBA" id="ARBA00010145"/>
    </source>
</evidence>
<evidence type="ECO:0000313" key="10">
    <source>
        <dbReference type="Proteomes" id="UP000234778"/>
    </source>
</evidence>
<evidence type="ECO:0000256" key="1">
    <source>
        <dbReference type="ARBA" id="ARBA00004651"/>
    </source>
</evidence>
<feature type="transmembrane region" description="Helical" evidence="8">
    <location>
        <begin position="164"/>
        <end position="182"/>
    </location>
</feature>
<feature type="transmembrane region" description="Helical" evidence="8">
    <location>
        <begin position="6"/>
        <end position="22"/>
    </location>
</feature>
<dbReference type="Gene3D" id="1.20.1530.20">
    <property type="match status" value="1"/>
</dbReference>
<dbReference type="Pfam" id="PF03547">
    <property type="entry name" value="Mem_trans"/>
    <property type="match status" value="1"/>
</dbReference>
<dbReference type="RefSeq" id="WP_034236428.1">
    <property type="nucleotide sequence ID" value="NZ_CP136961.1"/>
</dbReference>
<dbReference type="GO" id="GO:0055085">
    <property type="term" value="P:transmembrane transport"/>
    <property type="evidence" value="ECO:0007669"/>
    <property type="project" value="InterPro"/>
</dbReference>
<dbReference type="Proteomes" id="UP000234778">
    <property type="component" value="Unassembled WGS sequence"/>
</dbReference>
<feature type="transmembrane region" description="Helical" evidence="8">
    <location>
        <begin position="66"/>
        <end position="86"/>
    </location>
</feature>
<comment type="similarity">
    <text evidence="2">Belongs to the auxin efflux carrier (TC 2.A.69) family.</text>
</comment>
<feature type="transmembrane region" description="Helical" evidence="8">
    <location>
        <begin position="98"/>
        <end position="118"/>
    </location>
</feature>
<comment type="subcellular location">
    <subcellularLocation>
        <location evidence="1">Cell membrane</location>
        <topology evidence="1">Multi-pass membrane protein</topology>
    </subcellularLocation>
</comment>
<keyword evidence="7 8" id="KW-0472">Membrane</keyword>
<feature type="transmembrane region" description="Helical" evidence="8">
    <location>
        <begin position="330"/>
        <end position="349"/>
    </location>
</feature>
<feature type="transmembrane region" description="Helical" evidence="8">
    <location>
        <begin position="34"/>
        <end position="54"/>
    </location>
</feature>
<dbReference type="PANTHER" id="PTHR36838">
    <property type="entry name" value="AUXIN EFFLUX CARRIER FAMILY PROTEIN"/>
    <property type="match status" value="1"/>
</dbReference>
<dbReference type="GeneID" id="81708582"/>
<evidence type="ECO:0000256" key="8">
    <source>
        <dbReference type="SAM" id="Phobius"/>
    </source>
</evidence>
<reference evidence="9 10" key="1">
    <citation type="submission" date="2017-12" db="EMBL/GenBank/DDBJ databases">
        <title>Phylogenetic diversity of female urinary microbiome.</title>
        <authorList>
            <person name="Thomas-White K."/>
            <person name="Wolfe A.J."/>
        </authorList>
    </citation>
    <scope>NUCLEOTIDE SEQUENCE [LARGE SCALE GENOMIC DNA]</scope>
    <source>
        <strain evidence="9 10">UMB0319</strain>
    </source>
</reference>
<dbReference type="GO" id="GO:0005886">
    <property type="term" value="C:plasma membrane"/>
    <property type="evidence" value="ECO:0007669"/>
    <property type="project" value="UniProtKB-SubCell"/>
</dbReference>
<protein>
    <submittedName>
        <fullName evidence="9">Transporter</fullName>
    </submittedName>
</protein>
<feature type="transmembrane region" description="Helical" evidence="8">
    <location>
        <begin position="273"/>
        <end position="292"/>
    </location>
</feature>
<evidence type="ECO:0000256" key="4">
    <source>
        <dbReference type="ARBA" id="ARBA00022475"/>
    </source>
</evidence>
<sequence>MLEVVTGLAVFAVVIAVGWLLVRTGGVPAGSDTVLTRVCFYAATPALLVTTIAGADLATVVSRDTLAGLLAEVIGVLSAWAVHRLVLRRSVAESTIGALAAGYVNAANLGIPVLIVLLGDATAIAPILLLQLLILAPVSFAILDWSTQAGQDGVSRASLWAAPLRNPLLIGVLTGLVINLVGWDMRPWLGGLVVSSLHSLGALAVTVMMLSLGMSLAASSPKVTRRLTVQQVTRLTPSAQGPSGEAGARRVAPPATDEFDDVSERGAALWVSVGWKLVLVPLLAAALGWALGLRGEALLTPVTTASLPCAQNVFMYATRYGAAKPLARDCCLITTAGFVPVVLLAAAILR</sequence>
<gene>
    <name evidence="9" type="ORF">CYJ26_06510</name>
</gene>